<proteinExistence type="predicted"/>
<keyword evidence="7" id="KW-1185">Reference proteome</keyword>
<feature type="region of interest" description="Disordered" evidence="4">
    <location>
        <begin position="177"/>
        <end position="201"/>
    </location>
</feature>
<dbReference type="InterPro" id="IPR041698">
    <property type="entry name" value="Methyltransf_25"/>
</dbReference>
<keyword evidence="3" id="KW-0949">S-adenosyl-L-methionine</keyword>
<evidence type="ECO:0000313" key="6">
    <source>
        <dbReference type="EMBL" id="QVJ02990.1"/>
    </source>
</evidence>
<feature type="domain" description="Methyltransferase" evidence="5">
    <location>
        <begin position="38"/>
        <end position="129"/>
    </location>
</feature>
<accession>A0A975QM64</accession>
<evidence type="ECO:0000256" key="3">
    <source>
        <dbReference type="ARBA" id="ARBA00022691"/>
    </source>
</evidence>
<reference evidence="6" key="1">
    <citation type="submission" date="2021-05" db="EMBL/GenBank/DDBJ databases">
        <authorList>
            <person name="Kaiqin L."/>
            <person name="Jian G."/>
        </authorList>
    </citation>
    <scope>NUCLEOTIDE SEQUENCE</scope>
    <source>
        <strain evidence="6">HDS5</strain>
    </source>
</reference>
<keyword evidence="2" id="KW-0808">Transferase</keyword>
<dbReference type="Gene3D" id="3.40.50.150">
    <property type="entry name" value="Vaccinia Virus protein VP39"/>
    <property type="match status" value="1"/>
</dbReference>
<dbReference type="SUPFAM" id="SSF53335">
    <property type="entry name" value="S-adenosyl-L-methionine-dependent methyltransferases"/>
    <property type="match status" value="1"/>
</dbReference>
<name>A0A975QM64_9ACTN</name>
<dbReference type="Pfam" id="PF13649">
    <property type="entry name" value="Methyltransf_25"/>
    <property type="match status" value="1"/>
</dbReference>
<protein>
    <submittedName>
        <fullName evidence="6">Methyltransferase domain-containing protein</fullName>
    </submittedName>
</protein>
<organism evidence="6 7">
    <name type="scientific">Nocardiopsis eucommiae</name>
    <dbReference type="NCBI Taxonomy" id="2831970"/>
    <lineage>
        <taxon>Bacteria</taxon>
        <taxon>Bacillati</taxon>
        <taxon>Actinomycetota</taxon>
        <taxon>Actinomycetes</taxon>
        <taxon>Streptosporangiales</taxon>
        <taxon>Nocardiopsidaceae</taxon>
        <taxon>Nocardiopsis</taxon>
    </lineage>
</organism>
<sequence>MDAQFWDDRYGGRTRLFSGEPNGVLVTELADLPPGQALDVGCGEGGDALWLARAGWLVTGVDISRVALDRAADASTDVRDRVSWKQGDLTTAPPPVGAFDLVTVHYFPLPREPEHTALRALLASVAPGGTLLFVGHDITPLPERLDDGHAPADYYQPAEVARLLDADWTVTVNETRARVSPAPPGSHHTHDTVLRAHRARR</sequence>
<dbReference type="InterPro" id="IPR029063">
    <property type="entry name" value="SAM-dependent_MTases_sf"/>
</dbReference>
<keyword evidence="1 6" id="KW-0489">Methyltransferase</keyword>
<dbReference type="PANTHER" id="PTHR43464">
    <property type="entry name" value="METHYLTRANSFERASE"/>
    <property type="match status" value="1"/>
</dbReference>
<evidence type="ECO:0000313" key="7">
    <source>
        <dbReference type="Proteomes" id="UP000682416"/>
    </source>
</evidence>
<dbReference type="EMBL" id="CP074402">
    <property type="protein sequence ID" value="QVJ02990.1"/>
    <property type="molecule type" value="Genomic_DNA"/>
</dbReference>
<dbReference type="KEGG" id="nec:KGD82_13135"/>
<gene>
    <name evidence="6" type="ORF">KGD82_13135</name>
</gene>
<dbReference type="Proteomes" id="UP000682416">
    <property type="component" value="Chromosome"/>
</dbReference>
<dbReference type="GO" id="GO:0008168">
    <property type="term" value="F:methyltransferase activity"/>
    <property type="evidence" value="ECO:0007669"/>
    <property type="project" value="UniProtKB-KW"/>
</dbReference>
<dbReference type="GO" id="GO:0032259">
    <property type="term" value="P:methylation"/>
    <property type="evidence" value="ECO:0007669"/>
    <property type="project" value="UniProtKB-KW"/>
</dbReference>
<evidence type="ECO:0000256" key="4">
    <source>
        <dbReference type="SAM" id="MobiDB-lite"/>
    </source>
</evidence>
<evidence type="ECO:0000256" key="1">
    <source>
        <dbReference type="ARBA" id="ARBA00022603"/>
    </source>
</evidence>
<dbReference type="PANTHER" id="PTHR43464:SF19">
    <property type="entry name" value="UBIQUINONE BIOSYNTHESIS O-METHYLTRANSFERASE, MITOCHONDRIAL"/>
    <property type="match status" value="1"/>
</dbReference>
<evidence type="ECO:0000259" key="5">
    <source>
        <dbReference type="Pfam" id="PF13649"/>
    </source>
</evidence>
<dbReference type="CDD" id="cd02440">
    <property type="entry name" value="AdoMet_MTases"/>
    <property type="match status" value="1"/>
</dbReference>
<dbReference type="AlphaFoldDB" id="A0A975QM64"/>
<evidence type="ECO:0000256" key="2">
    <source>
        <dbReference type="ARBA" id="ARBA00022679"/>
    </source>
</evidence>